<reference evidence="2 3" key="1">
    <citation type="journal article" date="2008" name="Nature">
        <title>The genome of the model beetle and pest Tribolium castaneum.</title>
        <authorList>
            <consortium name="Tribolium Genome Sequencing Consortium"/>
            <person name="Richards S."/>
            <person name="Gibbs R.A."/>
            <person name="Weinstock G.M."/>
            <person name="Brown S.J."/>
            <person name="Denell R."/>
            <person name="Beeman R.W."/>
            <person name="Gibbs R."/>
            <person name="Beeman R.W."/>
            <person name="Brown S.J."/>
            <person name="Bucher G."/>
            <person name="Friedrich M."/>
            <person name="Grimmelikhuijzen C.J."/>
            <person name="Klingler M."/>
            <person name="Lorenzen M."/>
            <person name="Richards S."/>
            <person name="Roth S."/>
            <person name="Schroder R."/>
            <person name="Tautz D."/>
            <person name="Zdobnov E.M."/>
            <person name="Muzny D."/>
            <person name="Gibbs R.A."/>
            <person name="Weinstock G.M."/>
            <person name="Attaway T."/>
            <person name="Bell S."/>
            <person name="Buhay C.J."/>
            <person name="Chandrabose M.N."/>
            <person name="Chavez D."/>
            <person name="Clerk-Blankenburg K.P."/>
            <person name="Cree A."/>
            <person name="Dao M."/>
            <person name="Davis C."/>
            <person name="Chacko J."/>
            <person name="Dinh H."/>
            <person name="Dugan-Rocha S."/>
            <person name="Fowler G."/>
            <person name="Garner T.T."/>
            <person name="Garnes J."/>
            <person name="Gnirke A."/>
            <person name="Hawes A."/>
            <person name="Hernandez J."/>
            <person name="Hines S."/>
            <person name="Holder M."/>
            <person name="Hume J."/>
            <person name="Jhangiani S.N."/>
            <person name="Joshi V."/>
            <person name="Khan Z.M."/>
            <person name="Jackson L."/>
            <person name="Kovar C."/>
            <person name="Kowis A."/>
            <person name="Lee S."/>
            <person name="Lewis L.R."/>
            <person name="Margolis J."/>
            <person name="Morgan M."/>
            <person name="Nazareth L.V."/>
            <person name="Nguyen N."/>
            <person name="Okwuonu G."/>
            <person name="Parker D."/>
            <person name="Richards S."/>
            <person name="Ruiz S.J."/>
            <person name="Santibanez J."/>
            <person name="Savard J."/>
            <person name="Scherer S.E."/>
            <person name="Schneider B."/>
            <person name="Sodergren E."/>
            <person name="Tautz D."/>
            <person name="Vattahil S."/>
            <person name="Villasana D."/>
            <person name="White C.S."/>
            <person name="Wright R."/>
            <person name="Park Y."/>
            <person name="Beeman R.W."/>
            <person name="Lord J."/>
            <person name="Oppert B."/>
            <person name="Lorenzen M."/>
            <person name="Brown S."/>
            <person name="Wang L."/>
            <person name="Savard J."/>
            <person name="Tautz D."/>
            <person name="Richards S."/>
            <person name="Weinstock G."/>
            <person name="Gibbs R.A."/>
            <person name="Liu Y."/>
            <person name="Worley K."/>
            <person name="Weinstock G."/>
            <person name="Elsik C.G."/>
            <person name="Reese J.T."/>
            <person name="Elhaik E."/>
            <person name="Landan G."/>
            <person name="Graur D."/>
            <person name="Arensburger P."/>
            <person name="Atkinson P."/>
            <person name="Beeman R.W."/>
            <person name="Beidler J."/>
            <person name="Brown S.J."/>
            <person name="Demuth J.P."/>
            <person name="Drury D.W."/>
            <person name="Du Y.Z."/>
            <person name="Fujiwara H."/>
            <person name="Lorenzen M."/>
            <person name="Maselli V."/>
            <person name="Osanai M."/>
            <person name="Park Y."/>
            <person name="Robertson H.M."/>
            <person name="Tu Z."/>
            <person name="Wang J.J."/>
            <person name="Wang S."/>
            <person name="Richards S."/>
            <person name="Song H."/>
            <person name="Zhang L."/>
            <person name="Sodergren E."/>
            <person name="Werner D."/>
            <person name="Stanke M."/>
            <person name="Morgenstern B."/>
            <person name="Solovyev V."/>
            <person name="Kosarev P."/>
            <person name="Brown G."/>
            <person name="Chen H.C."/>
            <person name="Ermolaeva O."/>
            <person name="Hlavina W."/>
            <person name="Kapustin Y."/>
            <person name="Kiryutin B."/>
            <person name="Kitts P."/>
            <person name="Maglott D."/>
            <person name="Pruitt K."/>
            <person name="Sapojnikov V."/>
            <person name="Souvorov A."/>
            <person name="Mackey A.J."/>
            <person name="Waterhouse R.M."/>
            <person name="Wyder S."/>
            <person name="Zdobnov E.M."/>
            <person name="Zdobnov E.M."/>
            <person name="Wyder S."/>
            <person name="Kriventseva E.V."/>
            <person name="Kadowaki T."/>
            <person name="Bork P."/>
            <person name="Aranda M."/>
            <person name="Bao R."/>
            <person name="Beermann A."/>
            <person name="Berns N."/>
            <person name="Bolognesi R."/>
            <person name="Bonneton F."/>
            <person name="Bopp D."/>
            <person name="Brown S.J."/>
            <person name="Bucher G."/>
            <person name="Butts T."/>
            <person name="Chaumot A."/>
            <person name="Denell R.E."/>
            <person name="Ferrier D.E."/>
            <person name="Friedrich M."/>
            <person name="Gordon C.M."/>
            <person name="Jindra M."/>
            <person name="Klingler M."/>
            <person name="Lan Q."/>
            <person name="Lattorff H.M."/>
            <person name="Laudet V."/>
            <person name="von Levetsow C."/>
            <person name="Liu Z."/>
            <person name="Lutz R."/>
            <person name="Lynch J.A."/>
            <person name="da Fonseca R.N."/>
            <person name="Posnien N."/>
            <person name="Reuter R."/>
            <person name="Roth S."/>
            <person name="Savard J."/>
            <person name="Schinko J.B."/>
            <person name="Schmitt C."/>
            <person name="Schoppmeier M."/>
            <person name="Schroder R."/>
            <person name="Shippy T.D."/>
            <person name="Simonnet F."/>
            <person name="Marques-Souza H."/>
            <person name="Tautz D."/>
            <person name="Tomoyasu Y."/>
            <person name="Trauner J."/>
            <person name="Van der Zee M."/>
            <person name="Vervoort M."/>
            <person name="Wittkopp N."/>
            <person name="Wimmer E.A."/>
            <person name="Yang X."/>
            <person name="Jones A.K."/>
            <person name="Sattelle D.B."/>
            <person name="Ebert P.R."/>
            <person name="Nelson D."/>
            <person name="Scott J.G."/>
            <person name="Beeman R.W."/>
            <person name="Muthukrishnan S."/>
            <person name="Kramer K.J."/>
            <person name="Arakane Y."/>
            <person name="Beeman R.W."/>
            <person name="Zhu Q."/>
            <person name="Hogenkamp D."/>
            <person name="Dixit R."/>
            <person name="Oppert B."/>
            <person name="Jiang H."/>
            <person name="Zou Z."/>
            <person name="Marshall J."/>
            <person name="Elpidina E."/>
            <person name="Vinokurov K."/>
            <person name="Oppert C."/>
            <person name="Zou Z."/>
            <person name="Evans J."/>
            <person name="Lu Z."/>
            <person name="Zhao P."/>
            <person name="Sumathipala N."/>
            <person name="Altincicek B."/>
            <person name="Vilcinskas A."/>
            <person name="Williams M."/>
            <person name="Hultmark D."/>
            <person name="Hetru C."/>
            <person name="Jiang H."/>
            <person name="Grimmelikhuijzen C.J."/>
            <person name="Hauser F."/>
            <person name="Cazzamali G."/>
            <person name="Williamson M."/>
            <person name="Park Y."/>
            <person name="Li B."/>
            <person name="Tanaka Y."/>
            <person name="Predel R."/>
            <person name="Neupert S."/>
            <person name="Schachtner J."/>
            <person name="Verleyen P."/>
            <person name="Raible F."/>
            <person name="Bork P."/>
            <person name="Friedrich M."/>
            <person name="Walden K.K."/>
            <person name="Robertson H.M."/>
            <person name="Angeli S."/>
            <person name="Foret S."/>
            <person name="Bucher G."/>
            <person name="Schuetz S."/>
            <person name="Maleszka R."/>
            <person name="Wimmer E.A."/>
            <person name="Beeman R.W."/>
            <person name="Lorenzen M."/>
            <person name="Tomoyasu Y."/>
            <person name="Miller S.C."/>
            <person name="Grossmann D."/>
            <person name="Bucher G."/>
        </authorList>
    </citation>
    <scope>NUCLEOTIDE SEQUENCE [LARGE SCALE GENOMIC DNA]</scope>
    <source>
        <strain evidence="2 3">Georgia GA2</strain>
    </source>
</reference>
<evidence type="ECO:0000313" key="3">
    <source>
        <dbReference type="Proteomes" id="UP000007266"/>
    </source>
</evidence>
<dbReference type="AlphaFoldDB" id="D6WGV8"/>
<evidence type="ECO:0000313" key="2">
    <source>
        <dbReference type="EMBL" id="EFA00150.1"/>
    </source>
</evidence>
<keyword evidence="1" id="KW-0732">Signal</keyword>
<sequence length="234" mass="25798">MLKLLLVNFFLLHFLSGLSNARNVGENGRLFGYTYTTTVVKSNVVTSLVPSSCVQVEATLPPCRSVRFLRLPKLPSITFNYPPSQSVISNISDPEVKKTPIGWGEYFGLYAPTVTVTRTDLHITTVEDPSVVVTYAVKGCKPLKLPLDLNRCPQEEPPFSIEEILATSTVALPQTETFLPTKTTTVVNPSSSVVYDNFPDETHFQDNVNLLEPSGQEQLENGPAQATQALRKLQ</sequence>
<organism evidence="2 3">
    <name type="scientific">Tribolium castaneum</name>
    <name type="common">Red flour beetle</name>
    <dbReference type="NCBI Taxonomy" id="7070"/>
    <lineage>
        <taxon>Eukaryota</taxon>
        <taxon>Metazoa</taxon>
        <taxon>Ecdysozoa</taxon>
        <taxon>Arthropoda</taxon>
        <taxon>Hexapoda</taxon>
        <taxon>Insecta</taxon>
        <taxon>Pterygota</taxon>
        <taxon>Neoptera</taxon>
        <taxon>Endopterygota</taxon>
        <taxon>Coleoptera</taxon>
        <taxon>Polyphaga</taxon>
        <taxon>Cucujiformia</taxon>
        <taxon>Tenebrionidae</taxon>
        <taxon>Tenebrionidae incertae sedis</taxon>
        <taxon>Tribolium</taxon>
    </lineage>
</organism>
<protein>
    <submittedName>
        <fullName evidence="2">Uncharacterized protein</fullName>
    </submittedName>
</protein>
<name>D6WGV8_TRICA</name>
<accession>D6WGV8</accession>
<feature type="chain" id="PRO_5003089625" evidence="1">
    <location>
        <begin position="22"/>
        <end position="234"/>
    </location>
</feature>
<dbReference type="InParanoid" id="D6WGV8"/>
<dbReference type="eggNOG" id="ENOG502T07H">
    <property type="taxonomic scope" value="Eukaryota"/>
</dbReference>
<proteinExistence type="predicted"/>
<dbReference type="HOGENOM" id="CLU_1186359_0_0_1"/>
<dbReference type="EMBL" id="KQ971321">
    <property type="protein sequence ID" value="EFA00150.1"/>
    <property type="molecule type" value="Genomic_DNA"/>
</dbReference>
<dbReference type="Proteomes" id="UP000007266">
    <property type="component" value="Linkage group 3"/>
</dbReference>
<keyword evidence="3" id="KW-1185">Reference proteome</keyword>
<evidence type="ECO:0000256" key="1">
    <source>
        <dbReference type="SAM" id="SignalP"/>
    </source>
</evidence>
<feature type="signal peptide" evidence="1">
    <location>
        <begin position="1"/>
        <end position="21"/>
    </location>
</feature>
<gene>
    <name evidence="2" type="primary">AUGUSTUS-3.0.2_02971</name>
    <name evidence="2" type="ORF">TcasGA2_TC002971</name>
</gene>
<reference evidence="2 3" key="2">
    <citation type="journal article" date="2010" name="Nucleic Acids Res.">
        <title>BeetleBase in 2010: revisions to provide comprehensive genomic information for Tribolium castaneum.</title>
        <authorList>
            <person name="Kim H.S."/>
            <person name="Murphy T."/>
            <person name="Xia J."/>
            <person name="Caragea D."/>
            <person name="Park Y."/>
            <person name="Beeman R.W."/>
            <person name="Lorenzen M.D."/>
            <person name="Butcher S."/>
            <person name="Manak J.R."/>
            <person name="Brown S.J."/>
        </authorList>
    </citation>
    <scope>GENOME REANNOTATION</scope>
    <source>
        <strain evidence="2 3">Georgia GA2</strain>
    </source>
</reference>